<dbReference type="AlphaFoldDB" id="K3ZFQ1"/>
<proteinExistence type="predicted"/>
<protein>
    <submittedName>
        <fullName evidence="1">Uncharacterized protein</fullName>
    </submittedName>
</protein>
<dbReference type="InParanoid" id="K3ZFQ1"/>
<reference evidence="2" key="1">
    <citation type="journal article" date="2012" name="Nat. Biotechnol.">
        <title>Reference genome sequence of the model plant Setaria.</title>
        <authorList>
            <person name="Bennetzen J.L."/>
            <person name="Schmutz J."/>
            <person name="Wang H."/>
            <person name="Percifield R."/>
            <person name="Hawkins J."/>
            <person name="Pontaroli A.C."/>
            <person name="Estep M."/>
            <person name="Feng L."/>
            <person name="Vaughn J.N."/>
            <person name="Grimwood J."/>
            <person name="Jenkins J."/>
            <person name="Barry K."/>
            <person name="Lindquist E."/>
            <person name="Hellsten U."/>
            <person name="Deshpande S."/>
            <person name="Wang X."/>
            <person name="Wu X."/>
            <person name="Mitros T."/>
            <person name="Triplett J."/>
            <person name="Yang X."/>
            <person name="Ye C.Y."/>
            <person name="Mauro-Herrera M."/>
            <person name="Wang L."/>
            <person name="Li P."/>
            <person name="Sharma M."/>
            <person name="Sharma R."/>
            <person name="Ronald P.C."/>
            <person name="Panaud O."/>
            <person name="Kellogg E.A."/>
            <person name="Brutnell T.P."/>
            <person name="Doust A.N."/>
            <person name="Tuskan G.A."/>
            <person name="Rokhsar D."/>
            <person name="Devos K.M."/>
        </authorList>
    </citation>
    <scope>NUCLEOTIDE SEQUENCE [LARGE SCALE GENOMIC DNA]</scope>
    <source>
        <strain evidence="2">cv. Yugu1</strain>
    </source>
</reference>
<name>K3ZFQ1_SETIT</name>
<dbReference type="EMBL" id="AGNK02001681">
    <property type="status" value="NOT_ANNOTATED_CDS"/>
    <property type="molecule type" value="Genomic_DNA"/>
</dbReference>
<sequence>MPAGLMRLLFSSHFTRHQSNNKPYVHLACSKFFRVLTDGMINLNEVK</sequence>
<dbReference type="HOGENOM" id="CLU_3176328_0_0_1"/>
<keyword evidence="2" id="KW-1185">Reference proteome</keyword>
<reference evidence="1" key="2">
    <citation type="submission" date="2018-08" db="UniProtKB">
        <authorList>
            <consortium name="EnsemblPlants"/>
        </authorList>
    </citation>
    <scope>IDENTIFICATION</scope>
    <source>
        <strain evidence="1">Yugu1</strain>
    </source>
</reference>
<dbReference type="Proteomes" id="UP000004995">
    <property type="component" value="Unassembled WGS sequence"/>
</dbReference>
<evidence type="ECO:0000313" key="1">
    <source>
        <dbReference type="EnsemblPlants" id="KQL15272"/>
    </source>
</evidence>
<organism evidence="1 2">
    <name type="scientific">Setaria italica</name>
    <name type="common">Foxtail millet</name>
    <name type="synonym">Panicum italicum</name>
    <dbReference type="NCBI Taxonomy" id="4555"/>
    <lineage>
        <taxon>Eukaryota</taxon>
        <taxon>Viridiplantae</taxon>
        <taxon>Streptophyta</taxon>
        <taxon>Embryophyta</taxon>
        <taxon>Tracheophyta</taxon>
        <taxon>Spermatophyta</taxon>
        <taxon>Magnoliopsida</taxon>
        <taxon>Liliopsida</taxon>
        <taxon>Poales</taxon>
        <taxon>Poaceae</taxon>
        <taxon>PACMAD clade</taxon>
        <taxon>Panicoideae</taxon>
        <taxon>Panicodae</taxon>
        <taxon>Paniceae</taxon>
        <taxon>Cenchrinae</taxon>
        <taxon>Setaria</taxon>
    </lineage>
</organism>
<dbReference type="Gramene" id="KQL15272">
    <property type="protein sequence ID" value="KQL15272"/>
    <property type="gene ID" value="SETIT_025403mg"/>
</dbReference>
<accession>K3ZFQ1</accession>
<dbReference type="EnsemblPlants" id="KQL15272">
    <property type="protein sequence ID" value="KQL15272"/>
    <property type="gene ID" value="SETIT_025403mg"/>
</dbReference>
<evidence type="ECO:0000313" key="2">
    <source>
        <dbReference type="Proteomes" id="UP000004995"/>
    </source>
</evidence>